<evidence type="ECO:0000256" key="1">
    <source>
        <dbReference type="SAM" id="Phobius"/>
    </source>
</evidence>
<keyword evidence="1" id="KW-1133">Transmembrane helix</keyword>
<evidence type="ECO:0000313" key="2">
    <source>
        <dbReference type="EMBL" id="SCZ86694.1"/>
    </source>
</evidence>
<dbReference type="Proteomes" id="UP000198729">
    <property type="component" value="Unassembled WGS sequence"/>
</dbReference>
<accession>A0A1G5SHN6</accession>
<dbReference type="AlphaFoldDB" id="A0A1G5SHN6"/>
<dbReference type="STRING" id="51642.NSMM_670004"/>
<protein>
    <submittedName>
        <fullName evidence="2">Uncharacterized protein</fullName>
    </submittedName>
</protein>
<gene>
    <name evidence="2" type="ORF">NSMM_670004</name>
</gene>
<proteinExistence type="predicted"/>
<reference evidence="2 3" key="1">
    <citation type="submission" date="2016-10" db="EMBL/GenBank/DDBJ databases">
        <authorList>
            <person name="de Groot N.N."/>
        </authorList>
    </citation>
    <scope>NUCLEOTIDE SEQUENCE [LARGE SCALE GENOMIC DNA]</scope>
    <source>
        <strain evidence="2">1</strain>
    </source>
</reference>
<keyword evidence="1" id="KW-0812">Transmembrane</keyword>
<dbReference type="EMBL" id="FMWO01000077">
    <property type="protein sequence ID" value="SCZ86694.1"/>
    <property type="molecule type" value="Genomic_DNA"/>
</dbReference>
<sequence length="85" mass="9729">MLNSHDNSSNTLSLICNNIFLYMSITILLCEDTKRSLKSALQRLPEALDAYLLPIYKTKTTGFNCENMLRRRGGGTRSRGWFVRV</sequence>
<keyword evidence="1" id="KW-0472">Membrane</keyword>
<name>A0A1G5SHN6_9PROT</name>
<evidence type="ECO:0000313" key="3">
    <source>
        <dbReference type="Proteomes" id="UP000198729"/>
    </source>
</evidence>
<feature type="transmembrane region" description="Helical" evidence="1">
    <location>
        <begin position="12"/>
        <end position="30"/>
    </location>
</feature>
<organism evidence="2 3">
    <name type="scientific">Nitrosomonas mobilis</name>
    <dbReference type="NCBI Taxonomy" id="51642"/>
    <lineage>
        <taxon>Bacteria</taxon>
        <taxon>Pseudomonadati</taxon>
        <taxon>Pseudomonadota</taxon>
        <taxon>Betaproteobacteria</taxon>
        <taxon>Nitrosomonadales</taxon>
        <taxon>Nitrosomonadaceae</taxon>
        <taxon>Nitrosomonas</taxon>
    </lineage>
</organism>
<keyword evidence="3" id="KW-1185">Reference proteome</keyword>